<accession>A0A240UI92</accession>
<protein>
    <submittedName>
        <fullName evidence="1">Uncharacterized protein</fullName>
    </submittedName>
</protein>
<keyword evidence="1" id="KW-0614">Plasmid</keyword>
<evidence type="ECO:0000313" key="2">
    <source>
        <dbReference type="Proteomes" id="UP000194440"/>
    </source>
</evidence>
<dbReference type="KEGG" id="acis:CBP35_19635"/>
<gene>
    <name evidence="1" type="ORF">CBP36_19680</name>
</gene>
<keyword evidence="2" id="KW-1185">Reference proteome</keyword>
<organism evidence="1 2">
    <name type="scientific">Acidovorax carolinensis</name>
    <dbReference type="NCBI Taxonomy" id="553814"/>
    <lineage>
        <taxon>Bacteria</taxon>
        <taxon>Pseudomonadati</taxon>
        <taxon>Pseudomonadota</taxon>
        <taxon>Betaproteobacteria</taxon>
        <taxon>Burkholderiales</taxon>
        <taxon>Comamonadaceae</taxon>
        <taxon>Acidovorax</taxon>
    </lineage>
</organism>
<evidence type="ECO:0000313" key="1">
    <source>
        <dbReference type="EMBL" id="ART61188.1"/>
    </source>
</evidence>
<dbReference type="AlphaFoldDB" id="A0A240UI92"/>
<dbReference type="RefSeq" id="WP_086928959.1">
    <property type="nucleotide sequence ID" value="NZ_CP021363.1"/>
</dbReference>
<dbReference type="KEGG" id="acip:CBP36_19680"/>
<sequence length="92" mass="9333">MLKLISCNVSPVDGDDTIEATYGAHASIATGTVVVPVILSTSMAGASITLGQMPSAAAADEEQAFDGLAAILEATAKAIRERGEVKLGVPIY</sequence>
<name>A0A240UI92_9BURK</name>
<reference evidence="1" key="1">
    <citation type="submission" date="2017-05" db="EMBL/GenBank/DDBJ databases">
        <title>Polyphasic characterization of four soil-derived phenanthrene-degrading Acidovorax strains and proposal of Acidovorax phenanthrenivorans sp. nov.</title>
        <authorList>
            <person name="Singleton D."/>
            <person name="Lee J."/>
            <person name="Dickey A.N."/>
            <person name="Stroud A."/>
            <person name="Scholl E.H."/>
            <person name="Wright F.A."/>
            <person name="Aitken M.D."/>
        </authorList>
    </citation>
    <scope>NUCLEOTIDE SEQUENCE</scope>
    <source>
        <strain evidence="1">P4</strain>
        <plasmid evidence="1">pACP4.1</plasmid>
    </source>
</reference>
<proteinExistence type="predicted"/>
<geneLocation type="plasmid" evidence="1 2">
    <name>pACP4.1</name>
</geneLocation>
<dbReference type="Proteomes" id="UP000194440">
    <property type="component" value="Plasmid pACP4.1"/>
</dbReference>
<dbReference type="EMBL" id="CP021367">
    <property type="protein sequence ID" value="ART61188.1"/>
    <property type="molecule type" value="Genomic_DNA"/>
</dbReference>